<dbReference type="OrthoDB" id="5562676at2759"/>
<evidence type="ECO:0000256" key="2">
    <source>
        <dbReference type="SAM" id="Phobius"/>
    </source>
</evidence>
<protein>
    <submittedName>
        <fullName evidence="3">Uncharacterized conserved protein</fullName>
    </submittedName>
</protein>
<dbReference type="Pfam" id="PF10173">
    <property type="entry name" value="Mit_KHE1"/>
    <property type="match status" value="1"/>
</dbReference>
<reference evidence="3 4" key="1">
    <citation type="submission" date="2019-07" db="EMBL/GenBank/DDBJ databases">
        <title>Rhodotorula toruloides NBRC10032 genome sequencing.</title>
        <authorList>
            <person name="Shida Y."/>
            <person name="Takaku H."/>
            <person name="Ogasawara W."/>
            <person name="Mori K."/>
        </authorList>
    </citation>
    <scope>NUCLEOTIDE SEQUENCE [LARGE SCALE GENOMIC DNA]</scope>
    <source>
        <strain evidence="3 4">NBRC10032</strain>
    </source>
</reference>
<keyword evidence="2" id="KW-1133">Transmembrane helix</keyword>
<dbReference type="AlphaFoldDB" id="A0A511KLR7"/>
<keyword evidence="2" id="KW-0812">Transmembrane</keyword>
<dbReference type="GO" id="GO:0005743">
    <property type="term" value="C:mitochondrial inner membrane"/>
    <property type="evidence" value="ECO:0007669"/>
    <property type="project" value="TreeGrafter"/>
</dbReference>
<accession>A0A511KLR7</accession>
<evidence type="ECO:0000256" key="1">
    <source>
        <dbReference type="SAM" id="MobiDB-lite"/>
    </source>
</evidence>
<dbReference type="GO" id="GO:0006813">
    <property type="term" value="P:potassium ion transport"/>
    <property type="evidence" value="ECO:0007669"/>
    <property type="project" value="TreeGrafter"/>
</dbReference>
<keyword evidence="2" id="KW-0472">Membrane</keyword>
<organism evidence="3 4">
    <name type="scientific">Rhodotorula toruloides</name>
    <name type="common">Yeast</name>
    <name type="synonym">Rhodosporidium toruloides</name>
    <dbReference type="NCBI Taxonomy" id="5286"/>
    <lineage>
        <taxon>Eukaryota</taxon>
        <taxon>Fungi</taxon>
        <taxon>Dikarya</taxon>
        <taxon>Basidiomycota</taxon>
        <taxon>Pucciniomycotina</taxon>
        <taxon>Microbotryomycetes</taxon>
        <taxon>Sporidiobolales</taxon>
        <taxon>Sporidiobolaceae</taxon>
        <taxon>Rhodotorula</taxon>
    </lineage>
</organism>
<dbReference type="Proteomes" id="UP000321518">
    <property type="component" value="Unassembled WGS sequence"/>
</dbReference>
<sequence>MRPSNPSLLKLLALPLSQSKSTTHPPPFLLHAVRQSLQSASVDAKRQDQPIATRYAHKAIDKAADLWAGLGKADEGTWKRRAYVLGERMMDRIEYEEWALKAIDPALAPKLVSSKDSARVKETVDVLFPASLLDDKALLSSLKASLEHREPHHRSAMMKCLAFAPLTLPFAVIPVVPNFPLFYVLWRAWSHFRAWKASHYLSSLIGSPSLRLLPSSDLDSIYSSSSHPSPPRLLLTPDRVTIIVERFKMDDEERKELERAVGQSEKRLEQVKKQERESGTQKTVLEEQKKD</sequence>
<gene>
    <name evidence="3" type="ORF">Rt10032_c14g5319</name>
</gene>
<evidence type="ECO:0000313" key="4">
    <source>
        <dbReference type="Proteomes" id="UP000321518"/>
    </source>
</evidence>
<feature type="region of interest" description="Disordered" evidence="1">
    <location>
        <begin position="258"/>
        <end position="291"/>
    </location>
</feature>
<name>A0A511KLR7_RHOTO</name>
<feature type="transmembrane region" description="Helical" evidence="2">
    <location>
        <begin position="161"/>
        <end position="186"/>
    </location>
</feature>
<proteinExistence type="predicted"/>
<dbReference type="EMBL" id="BJWK01000014">
    <property type="protein sequence ID" value="GEM11302.1"/>
    <property type="molecule type" value="Genomic_DNA"/>
</dbReference>
<dbReference type="InterPro" id="IPR018786">
    <property type="entry name" value="Mit_KHE1"/>
</dbReference>
<comment type="caution">
    <text evidence="3">The sequence shown here is derived from an EMBL/GenBank/DDBJ whole genome shotgun (WGS) entry which is preliminary data.</text>
</comment>
<dbReference type="GO" id="GO:1902600">
    <property type="term" value="P:proton transmembrane transport"/>
    <property type="evidence" value="ECO:0007669"/>
    <property type="project" value="TreeGrafter"/>
</dbReference>
<dbReference type="PANTHER" id="PTHR28062">
    <property type="entry name" value="K+-H+ EXCHANGE-LIKE PROTEIN"/>
    <property type="match status" value="1"/>
</dbReference>
<dbReference type="PANTHER" id="PTHR28062:SF1">
    <property type="entry name" value="TRANSMEMBRANE PROTEIN"/>
    <property type="match status" value="1"/>
</dbReference>
<evidence type="ECO:0000313" key="3">
    <source>
        <dbReference type="EMBL" id="GEM11302.1"/>
    </source>
</evidence>